<evidence type="ECO:0000313" key="4">
    <source>
        <dbReference type="Proteomes" id="UP001056201"/>
    </source>
</evidence>
<keyword evidence="2" id="KW-0472">Membrane</keyword>
<organism evidence="3 4">
    <name type="scientific">Aquincola tertiaricarbonis</name>
    <dbReference type="NCBI Taxonomy" id="391953"/>
    <lineage>
        <taxon>Bacteria</taxon>
        <taxon>Pseudomonadati</taxon>
        <taxon>Pseudomonadota</taxon>
        <taxon>Betaproteobacteria</taxon>
        <taxon>Burkholderiales</taxon>
        <taxon>Sphaerotilaceae</taxon>
        <taxon>Aquincola</taxon>
    </lineage>
</organism>
<keyword evidence="4" id="KW-1185">Reference proteome</keyword>
<proteinExistence type="predicted"/>
<keyword evidence="2" id="KW-1133">Transmembrane helix</keyword>
<gene>
    <name evidence="3" type="ORF">MW290_08855</name>
</gene>
<evidence type="ECO:0000256" key="1">
    <source>
        <dbReference type="SAM" id="MobiDB-lite"/>
    </source>
</evidence>
<feature type="transmembrane region" description="Helical" evidence="2">
    <location>
        <begin position="34"/>
        <end position="56"/>
    </location>
</feature>
<feature type="compositionally biased region" description="Polar residues" evidence="1">
    <location>
        <begin position="1"/>
        <end position="10"/>
    </location>
</feature>
<sequence>MIPSLSSAPVTVQPAAPHADGGTSASLRWLACAALPRAGVAALGVGLLWALAAWAMHGGQ</sequence>
<evidence type="ECO:0000313" key="3">
    <source>
        <dbReference type="EMBL" id="URI06042.1"/>
    </source>
</evidence>
<keyword evidence="2" id="KW-0812">Transmembrane</keyword>
<dbReference type="Proteomes" id="UP001056201">
    <property type="component" value="Chromosome 1"/>
</dbReference>
<name>A0ABY4S2F5_AQUTE</name>
<feature type="region of interest" description="Disordered" evidence="1">
    <location>
        <begin position="1"/>
        <end position="23"/>
    </location>
</feature>
<dbReference type="EMBL" id="CP097635">
    <property type="protein sequence ID" value="URI06042.1"/>
    <property type="molecule type" value="Genomic_DNA"/>
</dbReference>
<dbReference type="RefSeq" id="WP_250194307.1">
    <property type="nucleotide sequence ID" value="NZ_CP097635.1"/>
</dbReference>
<protein>
    <submittedName>
        <fullName evidence="3">Uncharacterized protein</fullName>
    </submittedName>
</protein>
<accession>A0ABY4S2F5</accession>
<reference evidence="3" key="1">
    <citation type="submission" date="2022-05" db="EMBL/GenBank/DDBJ databases">
        <title>An RpoN-dependent PEP-CTERM gene is involved in floc formation of an Aquincola tertiaricarbonis strain.</title>
        <authorList>
            <person name="Qiu D."/>
            <person name="Xia M."/>
        </authorList>
    </citation>
    <scope>NUCLEOTIDE SEQUENCE</scope>
    <source>
        <strain evidence="3">RN12</strain>
    </source>
</reference>
<evidence type="ECO:0000256" key="2">
    <source>
        <dbReference type="SAM" id="Phobius"/>
    </source>
</evidence>